<dbReference type="Gene3D" id="3.40.140.10">
    <property type="entry name" value="Cytidine Deaminase, domain 2"/>
    <property type="match status" value="1"/>
</dbReference>
<gene>
    <name evidence="3" type="ORF">S01H1_45241</name>
</gene>
<name>X0U1Y7_9ZZZZ</name>
<dbReference type="GO" id="GO:0016783">
    <property type="term" value="F:sulfurtransferase activity"/>
    <property type="evidence" value="ECO:0007669"/>
    <property type="project" value="InterPro"/>
</dbReference>
<evidence type="ECO:0000313" key="3">
    <source>
        <dbReference type="EMBL" id="GAF99803.1"/>
    </source>
</evidence>
<dbReference type="EMBL" id="BARS01028892">
    <property type="protein sequence ID" value="GAF99803.1"/>
    <property type="molecule type" value="Genomic_DNA"/>
</dbReference>
<proteinExistence type="predicted"/>
<accession>X0U1Y7</accession>
<dbReference type="PANTHER" id="PTHR30592">
    <property type="entry name" value="FORMATE DEHYDROGENASE"/>
    <property type="match status" value="1"/>
</dbReference>
<evidence type="ECO:0008006" key="4">
    <source>
        <dbReference type="Google" id="ProtNLM"/>
    </source>
</evidence>
<dbReference type="InterPro" id="IPR003786">
    <property type="entry name" value="FdhD"/>
</dbReference>
<comment type="caution">
    <text evidence="3">The sequence shown here is derived from an EMBL/GenBank/DDBJ whole genome shotgun (WGS) entry which is preliminary data.</text>
</comment>
<evidence type="ECO:0000256" key="1">
    <source>
        <dbReference type="ARBA" id="ARBA00022490"/>
    </source>
</evidence>
<dbReference type="GO" id="GO:0006777">
    <property type="term" value="P:Mo-molybdopterin cofactor biosynthetic process"/>
    <property type="evidence" value="ECO:0007669"/>
    <property type="project" value="UniProtKB-KW"/>
</dbReference>
<sequence length="182" mass="19447">DADTLAALPQRWTRGTDCGGGGTTRDVDWPPYQRVGPGPAVAAQRLCRIAKDFQSRAKLWKQTGGVHACALADGEGILLFTEDIGRHNAFEKIMGRALLEEIDVADKFVLMTGRVSAQIVSKAAACGAAMLVSRSAVTDLGIKLARRFGITLVGFLRGRRLNVYTGHERVTGDPGGQADNTP</sequence>
<keyword evidence="2" id="KW-0501">Molybdenum cofactor biosynthesis</keyword>
<dbReference type="Pfam" id="PF02634">
    <property type="entry name" value="FdhD-NarQ"/>
    <property type="match status" value="1"/>
</dbReference>
<protein>
    <recommendedName>
        <fullName evidence="4">Formate dehydrogenase family accessory protein FdhD</fullName>
    </recommendedName>
</protein>
<dbReference type="AlphaFoldDB" id="X0U1Y7"/>
<dbReference type="InterPro" id="IPR016193">
    <property type="entry name" value="Cytidine_deaminase-like"/>
</dbReference>
<evidence type="ECO:0000256" key="2">
    <source>
        <dbReference type="ARBA" id="ARBA00023150"/>
    </source>
</evidence>
<dbReference type="SUPFAM" id="SSF53927">
    <property type="entry name" value="Cytidine deaminase-like"/>
    <property type="match status" value="1"/>
</dbReference>
<reference evidence="3" key="1">
    <citation type="journal article" date="2014" name="Front. Microbiol.">
        <title>High frequency of phylogenetically diverse reductive dehalogenase-homologous genes in deep subseafloor sedimentary metagenomes.</title>
        <authorList>
            <person name="Kawai M."/>
            <person name="Futagami T."/>
            <person name="Toyoda A."/>
            <person name="Takaki Y."/>
            <person name="Nishi S."/>
            <person name="Hori S."/>
            <person name="Arai W."/>
            <person name="Tsubouchi T."/>
            <person name="Morono Y."/>
            <person name="Uchiyama I."/>
            <person name="Ito T."/>
            <person name="Fujiyama A."/>
            <person name="Inagaki F."/>
            <person name="Takami H."/>
        </authorList>
    </citation>
    <scope>NUCLEOTIDE SEQUENCE</scope>
    <source>
        <strain evidence="3">Expedition CK06-06</strain>
    </source>
</reference>
<keyword evidence="1" id="KW-0963">Cytoplasm</keyword>
<organism evidence="3">
    <name type="scientific">marine sediment metagenome</name>
    <dbReference type="NCBI Taxonomy" id="412755"/>
    <lineage>
        <taxon>unclassified sequences</taxon>
        <taxon>metagenomes</taxon>
        <taxon>ecological metagenomes</taxon>
    </lineage>
</organism>
<dbReference type="PANTHER" id="PTHR30592:SF1">
    <property type="entry name" value="SULFUR CARRIER PROTEIN FDHD"/>
    <property type="match status" value="1"/>
</dbReference>
<feature type="non-terminal residue" evidence="3">
    <location>
        <position position="1"/>
    </location>
</feature>
<dbReference type="NCBIfam" id="TIGR00129">
    <property type="entry name" value="fdhD_narQ"/>
    <property type="match status" value="1"/>
</dbReference>